<protein>
    <submittedName>
        <fullName evidence="1">Uncharacterized protein</fullName>
    </submittedName>
</protein>
<proteinExistence type="predicted"/>
<dbReference type="RefSeq" id="WP_216127992.1">
    <property type="nucleotide sequence ID" value="NZ_CP064782.1"/>
</dbReference>
<gene>
    <name evidence="1" type="ORF">Azoinq_00395</name>
</gene>
<accession>A0A975SMK1</accession>
<name>A0A975SMK1_9RHOO</name>
<dbReference type="EMBL" id="CP064782">
    <property type="protein sequence ID" value="QWT49119.1"/>
    <property type="molecule type" value="Genomic_DNA"/>
</dbReference>
<reference evidence="1" key="1">
    <citation type="submission" date="2020-11" db="EMBL/GenBank/DDBJ databases">
        <title>Azospira inquinata sp. nov.</title>
        <authorList>
            <person name="Moe W.M."/>
            <person name="Mikes M.C."/>
        </authorList>
    </citation>
    <scope>NUCLEOTIDE SEQUENCE</scope>
    <source>
        <strain evidence="1">Azo-3</strain>
    </source>
</reference>
<evidence type="ECO:0000313" key="1">
    <source>
        <dbReference type="EMBL" id="QWT49119.1"/>
    </source>
</evidence>
<keyword evidence="2" id="KW-1185">Reference proteome</keyword>
<dbReference type="AlphaFoldDB" id="A0A975SMK1"/>
<dbReference type="Proteomes" id="UP000683428">
    <property type="component" value="Chromosome"/>
</dbReference>
<sequence length="180" mass="20870">MPKSDFPAPGPTASLERYHFAYNLPPETREKLKEIFAHWEESETAEALVRGIIDQTPDFLGVRIVAYRFYFYRRRCRDAAHWALACLEWLSDQLHLPRDWRQVTPDMADFRHWHAYTRLWLQSLTAYSYNLARLGEDQESLAALDKVAELDPEEKLGAPGLRQVFTGERGDAGMIFPKVG</sequence>
<evidence type="ECO:0000313" key="2">
    <source>
        <dbReference type="Proteomes" id="UP000683428"/>
    </source>
</evidence>
<dbReference type="KEGG" id="aiq:Azoinq_00395"/>
<organism evidence="1 2">
    <name type="scientific">Azospira inquinata</name>
    <dbReference type="NCBI Taxonomy" id="2785627"/>
    <lineage>
        <taxon>Bacteria</taxon>
        <taxon>Pseudomonadati</taxon>
        <taxon>Pseudomonadota</taxon>
        <taxon>Betaproteobacteria</taxon>
        <taxon>Rhodocyclales</taxon>
        <taxon>Rhodocyclaceae</taxon>
        <taxon>Azospira</taxon>
    </lineage>
</organism>